<dbReference type="Gene3D" id="3.30.9.10">
    <property type="entry name" value="D-Amino Acid Oxidase, subunit A, domain 2"/>
    <property type="match status" value="1"/>
</dbReference>
<dbReference type="InterPro" id="IPR029043">
    <property type="entry name" value="GcvT/YgfZ_C"/>
</dbReference>
<evidence type="ECO:0000259" key="4">
    <source>
        <dbReference type="Pfam" id="PF08669"/>
    </source>
</evidence>
<organism evidence="5 6">
    <name type="scientific">Dimorphilus gyrociliatus</name>
    <dbReference type="NCBI Taxonomy" id="2664684"/>
    <lineage>
        <taxon>Eukaryota</taxon>
        <taxon>Metazoa</taxon>
        <taxon>Spiralia</taxon>
        <taxon>Lophotrochozoa</taxon>
        <taxon>Annelida</taxon>
        <taxon>Polychaeta</taxon>
        <taxon>Polychaeta incertae sedis</taxon>
        <taxon>Dinophilidae</taxon>
        <taxon>Dimorphilus</taxon>
    </lineage>
</organism>
<dbReference type="Gene3D" id="3.30.1360.120">
    <property type="entry name" value="Probable tRNA modification gtpase trme, domain 1"/>
    <property type="match status" value="1"/>
</dbReference>
<dbReference type="SUPFAM" id="SSF54373">
    <property type="entry name" value="FAD-linked reductases, C-terminal domain"/>
    <property type="match status" value="1"/>
</dbReference>
<protein>
    <submittedName>
        <fullName evidence="5">DgyrCDS254</fullName>
    </submittedName>
</protein>
<reference evidence="5 6" key="1">
    <citation type="submission" date="2020-08" db="EMBL/GenBank/DDBJ databases">
        <authorList>
            <person name="Hejnol A."/>
        </authorList>
    </citation>
    <scope>NUCLEOTIDE SEQUENCE [LARGE SCALE GENOMIC DNA]</scope>
</reference>
<feature type="domain" description="GCVT N-terminal" evidence="3">
    <location>
        <begin position="460"/>
        <end position="754"/>
    </location>
</feature>
<dbReference type="Gene3D" id="3.50.50.60">
    <property type="entry name" value="FAD/NAD(P)-binding domain"/>
    <property type="match status" value="1"/>
</dbReference>
<sequence length="867" mass="96663">MLSSHGKALGLHKHLLISNKILRHFSLCSSLRFKEQQVPSSSRIVIAGGGVVGCSLAYHLAKRGVSDVVLLEQGQLTCGTTWHAAGLIGQLRGTSIESKFSKYGRDLYTDLEKELGISWKECGSLYLARTASRMTYYKRAFVNAKAMGIHAEVLSPSELKEKCSLLNPEGLIGGVWVPSDGVLSPSDLTMAYKSKAKQLGVTIQEQVRVEEIQTKNNKVSGVVTDKGQIDCETFVNCTGQWARFLGEKSSPNVRIPLHSCEHFYIVTKPFDVYPMMPVIRDYDGSIYAREWSGGLLGGCFEAKAKPCFHDGVPEKFEFGLLPEDWDHFGPILEQLLLRFPSLQTAQVRKMYNGPESFTPDGKAILGEAPEISNYFIAAGMNSTGIANSAGVGNLISDWIIDGDVKENILPLDCRRFVDLHNNRKFLRDRVKEIPASRAGNIFELNRGRKLRLSPLYCRYENDAKLAQMMGYERPVYFETTANGDSYKLASGAESPGCSNSLEVPREPTNAYKKPNWFEKVQTEYRACREGVSVIDMSTFTKFELQSADKEVVDFLQYVCANDIDGEIGSVVHTGMLNERGGFENDCSIIRLAKNRFFMVAPTTQQTRGLAWLRKHLPTDGSVQVSDVTSMYAAINLLGPKAHAVLSELTDISLSSTNFKAMSCQVMDVGQASGIVAMRLTHAGEDGWMLYVPSEYALHVYDCILDAGKDYGIRNAGYYALRTLRTERFFAYWGTDLSPVVTPLECGREFRVKFDGADFIGKQALIKQRKEGIKKRLVQFVLTDHNVDHDIWPWGGEPIYRNNQLVGWVTSAAYGFTLKKHVCLGFVSNKDGKSTVTNEFVMDKNAKYHINIADTHFAARPHILPQKL</sequence>
<dbReference type="InterPro" id="IPR036188">
    <property type="entry name" value="FAD/NAD-bd_sf"/>
</dbReference>
<dbReference type="SUPFAM" id="SSF51905">
    <property type="entry name" value="FAD/NAD(P)-binding domain"/>
    <property type="match status" value="1"/>
</dbReference>
<feature type="domain" description="FAD dependent oxidoreductase" evidence="2">
    <location>
        <begin position="43"/>
        <end position="398"/>
    </location>
</feature>
<dbReference type="SUPFAM" id="SSF101790">
    <property type="entry name" value="Aminomethyltransferase beta-barrel domain"/>
    <property type="match status" value="1"/>
</dbReference>
<feature type="domain" description="Aminomethyltransferase C-terminal" evidence="4">
    <location>
        <begin position="774"/>
        <end position="856"/>
    </location>
</feature>
<evidence type="ECO:0000313" key="5">
    <source>
        <dbReference type="EMBL" id="CAD5110889.1"/>
    </source>
</evidence>
<evidence type="ECO:0000259" key="3">
    <source>
        <dbReference type="Pfam" id="PF01571"/>
    </source>
</evidence>
<dbReference type="AlphaFoldDB" id="A0A7I8V595"/>
<gene>
    <name evidence="5" type="ORF">DGYR_LOCUS246</name>
</gene>
<dbReference type="PANTHER" id="PTHR43757">
    <property type="entry name" value="AMINOMETHYLTRANSFERASE"/>
    <property type="match status" value="1"/>
</dbReference>
<evidence type="ECO:0000313" key="6">
    <source>
        <dbReference type="Proteomes" id="UP000549394"/>
    </source>
</evidence>
<accession>A0A7I8V595</accession>
<dbReference type="FunFam" id="3.30.70.1400:FF:000003">
    <property type="entry name" value="Pyruvate dehydrogenase phosphatase regulatory subunit"/>
    <property type="match status" value="1"/>
</dbReference>
<dbReference type="Gene3D" id="2.40.30.110">
    <property type="entry name" value="Aminomethyltransferase beta-barrel domains"/>
    <property type="match status" value="1"/>
</dbReference>
<name>A0A7I8V595_9ANNE</name>
<dbReference type="Pfam" id="PF08669">
    <property type="entry name" value="GCV_T_C"/>
    <property type="match status" value="1"/>
</dbReference>
<dbReference type="InterPro" id="IPR013977">
    <property type="entry name" value="GcvT_C"/>
</dbReference>
<dbReference type="EMBL" id="CAJFCJ010000001">
    <property type="protein sequence ID" value="CAD5110889.1"/>
    <property type="molecule type" value="Genomic_DNA"/>
</dbReference>
<dbReference type="Proteomes" id="UP000549394">
    <property type="component" value="Unassembled WGS sequence"/>
</dbReference>
<dbReference type="InterPro" id="IPR006222">
    <property type="entry name" value="GCVT_N"/>
</dbReference>
<proteinExistence type="inferred from homology"/>
<dbReference type="GO" id="GO:0005739">
    <property type="term" value="C:mitochondrion"/>
    <property type="evidence" value="ECO:0007669"/>
    <property type="project" value="TreeGrafter"/>
</dbReference>
<dbReference type="Pfam" id="PF01266">
    <property type="entry name" value="DAO"/>
    <property type="match status" value="1"/>
</dbReference>
<comment type="caution">
    <text evidence="5">The sequence shown here is derived from an EMBL/GenBank/DDBJ whole genome shotgun (WGS) entry which is preliminary data.</text>
</comment>
<dbReference type="InterPro" id="IPR006076">
    <property type="entry name" value="FAD-dep_OxRdtase"/>
</dbReference>
<dbReference type="InterPro" id="IPR027266">
    <property type="entry name" value="TrmE/GcvT-like"/>
</dbReference>
<keyword evidence="6" id="KW-1185">Reference proteome</keyword>
<comment type="similarity">
    <text evidence="1">Belongs to the GcvT family.</text>
</comment>
<dbReference type="SUPFAM" id="SSF103025">
    <property type="entry name" value="Folate-binding domain"/>
    <property type="match status" value="1"/>
</dbReference>
<dbReference type="Pfam" id="PF01571">
    <property type="entry name" value="GCV_T"/>
    <property type="match status" value="1"/>
</dbReference>
<dbReference type="OrthoDB" id="498204at2759"/>
<evidence type="ECO:0000259" key="2">
    <source>
        <dbReference type="Pfam" id="PF01266"/>
    </source>
</evidence>
<evidence type="ECO:0000256" key="1">
    <source>
        <dbReference type="ARBA" id="ARBA00008609"/>
    </source>
</evidence>
<dbReference type="Gene3D" id="3.30.70.1400">
    <property type="entry name" value="Aminomethyltransferase beta-barrel domains"/>
    <property type="match status" value="1"/>
</dbReference>
<dbReference type="InterPro" id="IPR028896">
    <property type="entry name" value="GcvT/YgfZ/DmdA"/>
</dbReference>
<dbReference type="PANTHER" id="PTHR43757:SF15">
    <property type="entry name" value="PYRUVATE DEHYDROGENASE PHOSPHATASE REGULATORY SUBUNIT, MITOCHONDRIAL-LIKE"/>
    <property type="match status" value="1"/>
</dbReference>